<feature type="signal peptide" evidence="11">
    <location>
        <begin position="1"/>
        <end position="19"/>
    </location>
</feature>
<keyword evidence="14" id="KW-1185">Reference proteome</keyword>
<feature type="chain" id="PRO_5018192501" evidence="11">
    <location>
        <begin position="20"/>
        <end position="397"/>
    </location>
</feature>
<dbReference type="Gene3D" id="2.40.160.10">
    <property type="entry name" value="Porin"/>
    <property type="match status" value="1"/>
</dbReference>
<gene>
    <name evidence="13" type="ORF">D1Y85_03850</name>
</gene>
<feature type="domain" description="Porin" evidence="12">
    <location>
        <begin position="7"/>
        <end position="348"/>
    </location>
</feature>
<dbReference type="InterPro" id="IPR033900">
    <property type="entry name" value="Gram_neg_porin_domain"/>
</dbReference>
<evidence type="ECO:0000256" key="10">
    <source>
        <dbReference type="ARBA" id="ARBA00023237"/>
    </source>
</evidence>
<sequence length="397" mass="41436">MKKTVIATALGLAAMGAQAQSSVTLYGIIDTSVAYLNNVKTTSGGVTSSGAFVGMGQGVWGGNRWGLKGREDLGGGTAAIFQLENGFNSANGATGKTGLMFDRGAWVGLTNANYGTLQAGRQYTPYYLLLSPWSPTTWLTGYFGAHPGDIDNLDTDYRVNNALTYTSPVFAGLTVSGMYAFGGQPGSFSQGQSWSVAAQYKMGGAGLGVGYERFNNATVGGGAWSPNSTAYSGTGEQGNNSLTAGYQTAAAQNRFAVTGGYTFNQFDVSAAYSNVQYVPGVNSSFATKAIFNTAGLALHYHASTVWDLAAGYAYTRATTANGVTSAASYNQFNLTQLYNLSKRSRIYVLEGYQRANGQTLNSSGKVVNATANLGDQTVGSSGGRSQVGFTVGINHQF</sequence>
<dbReference type="PANTHER" id="PTHR34501:SF9">
    <property type="entry name" value="MAJOR OUTER MEMBRANE PROTEIN P.IA"/>
    <property type="match status" value="1"/>
</dbReference>
<comment type="subunit">
    <text evidence="2">Homotrimer.</text>
</comment>
<keyword evidence="4" id="KW-1134">Transmembrane beta strand</keyword>
<keyword evidence="7" id="KW-0406">Ion transport</keyword>
<dbReference type="EMBL" id="RQIS01000002">
    <property type="protein sequence ID" value="RQH09011.1"/>
    <property type="molecule type" value="Genomic_DNA"/>
</dbReference>
<dbReference type="GO" id="GO:0015288">
    <property type="term" value="F:porin activity"/>
    <property type="evidence" value="ECO:0007669"/>
    <property type="project" value="UniProtKB-KW"/>
</dbReference>
<dbReference type="InterPro" id="IPR050298">
    <property type="entry name" value="Gram-neg_bact_OMP"/>
</dbReference>
<dbReference type="AlphaFoldDB" id="A0A3N6NCI3"/>
<comment type="subcellular location">
    <subcellularLocation>
        <location evidence="1">Cell outer membrane</location>
        <topology evidence="1">Multi-pass membrane protein</topology>
    </subcellularLocation>
</comment>
<dbReference type="Pfam" id="PF13609">
    <property type="entry name" value="Porin_4"/>
    <property type="match status" value="1"/>
</dbReference>
<dbReference type="PANTHER" id="PTHR34501">
    <property type="entry name" value="PROTEIN YDDL-RELATED"/>
    <property type="match status" value="1"/>
</dbReference>
<evidence type="ECO:0000313" key="14">
    <source>
        <dbReference type="Proteomes" id="UP000272778"/>
    </source>
</evidence>
<evidence type="ECO:0000256" key="7">
    <source>
        <dbReference type="ARBA" id="ARBA00023065"/>
    </source>
</evidence>
<evidence type="ECO:0000256" key="8">
    <source>
        <dbReference type="ARBA" id="ARBA00023114"/>
    </source>
</evidence>
<dbReference type="InterPro" id="IPR023614">
    <property type="entry name" value="Porin_dom_sf"/>
</dbReference>
<keyword evidence="10" id="KW-0998">Cell outer membrane</keyword>
<dbReference type="OrthoDB" id="8982743at2"/>
<evidence type="ECO:0000256" key="5">
    <source>
        <dbReference type="ARBA" id="ARBA00022692"/>
    </source>
</evidence>
<evidence type="ECO:0000313" key="13">
    <source>
        <dbReference type="EMBL" id="RQH09011.1"/>
    </source>
</evidence>
<evidence type="ECO:0000256" key="4">
    <source>
        <dbReference type="ARBA" id="ARBA00022452"/>
    </source>
</evidence>
<keyword evidence="6 11" id="KW-0732">Signal</keyword>
<dbReference type="SUPFAM" id="SSF56935">
    <property type="entry name" value="Porins"/>
    <property type="match status" value="1"/>
</dbReference>
<keyword evidence="5" id="KW-0812">Transmembrane</keyword>
<keyword evidence="8" id="KW-0626">Porin</keyword>
<evidence type="ECO:0000256" key="11">
    <source>
        <dbReference type="SAM" id="SignalP"/>
    </source>
</evidence>
<dbReference type="GO" id="GO:0046930">
    <property type="term" value="C:pore complex"/>
    <property type="evidence" value="ECO:0007669"/>
    <property type="project" value="UniProtKB-KW"/>
</dbReference>
<dbReference type="CDD" id="cd00342">
    <property type="entry name" value="gram_neg_porins"/>
    <property type="match status" value="1"/>
</dbReference>
<dbReference type="Proteomes" id="UP000272778">
    <property type="component" value="Unassembled WGS sequence"/>
</dbReference>
<dbReference type="GO" id="GO:0009279">
    <property type="term" value="C:cell outer membrane"/>
    <property type="evidence" value="ECO:0007669"/>
    <property type="project" value="UniProtKB-SubCell"/>
</dbReference>
<dbReference type="RefSeq" id="WP_124149711.1">
    <property type="nucleotide sequence ID" value="NZ_RQIS01000002.1"/>
</dbReference>
<keyword evidence="3" id="KW-0813">Transport</keyword>
<dbReference type="GO" id="GO:0006811">
    <property type="term" value="P:monoatomic ion transport"/>
    <property type="evidence" value="ECO:0007669"/>
    <property type="project" value="UniProtKB-KW"/>
</dbReference>
<dbReference type="PRINTS" id="PR00184">
    <property type="entry name" value="NEISSPPORIN"/>
</dbReference>
<evidence type="ECO:0000256" key="3">
    <source>
        <dbReference type="ARBA" id="ARBA00022448"/>
    </source>
</evidence>
<protein>
    <submittedName>
        <fullName evidence="13">Porin</fullName>
    </submittedName>
</protein>
<accession>A0A3N6NCI3</accession>
<reference evidence="13 14" key="1">
    <citation type="submission" date="2018-11" db="EMBL/GenBank/DDBJ databases">
        <title>Paraburkholderia sp. DHOA04, isolated from soil.</title>
        <authorList>
            <person name="Gao Z.-H."/>
            <person name="Qiu L.-H."/>
            <person name="Fu J.-C."/>
        </authorList>
    </citation>
    <scope>NUCLEOTIDE SEQUENCE [LARGE SCALE GENOMIC DNA]</scope>
    <source>
        <strain evidence="13 14">DHOA04</strain>
    </source>
</reference>
<comment type="caution">
    <text evidence="13">The sequence shown here is derived from an EMBL/GenBank/DDBJ whole genome shotgun (WGS) entry which is preliminary data.</text>
</comment>
<keyword evidence="9" id="KW-0472">Membrane</keyword>
<evidence type="ECO:0000256" key="1">
    <source>
        <dbReference type="ARBA" id="ARBA00004571"/>
    </source>
</evidence>
<proteinExistence type="predicted"/>
<organism evidence="13 14">
    <name type="scientific">Paraburkholderia dinghuensis</name>
    <dbReference type="NCBI Taxonomy" id="2305225"/>
    <lineage>
        <taxon>Bacteria</taxon>
        <taxon>Pseudomonadati</taxon>
        <taxon>Pseudomonadota</taxon>
        <taxon>Betaproteobacteria</taxon>
        <taxon>Burkholderiales</taxon>
        <taxon>Burkholderiaceae</taxon>
        <taxon>Paraburkholderia</taxon>
    </lineage>
</organism>
<dbReference type="InterPro" id="IPR002299">
    <property type="entry name" value="Porin_Neis"/>
</dbReference>
<name>A0A3N6NCI3_9BURK</name>
<evidence type="ECO:0000256" key="6">
    <source>
        <dbReference type="ARBA" id="ARBA00022729"/>
    </source>
</evidence>
<evidence type="ECO:0000256" key="2">
    <source>
        <dbReference type="ARBA" id="ARBA00011233"/>
    </source>
</evidence>
<evidence type="ECO:0000256" key="9">
    <source>
        <dbReference type="ARBA" id="ARBA00023136"/>
    </source>
</evidence>
<evidence type="ECO:0000259" key="12">
    <source>
        <dbReference type="Pfam" id="PF13609"/>
    </source>
</evidence>